<dbReference type="InterPro" id="IPR018750">
    <property type="entry name" value="DUF2306_membrane"/>
</dbReference>
<dbReference type="RefSeq" id="WP_093008969.1">
    <property type="nucleotide sequence ID" value="NZ_FOXV01000001.1"/>
</dbReference>
<dbReference type="EMBL" id="FOXV01000001">
    <property type="protein sequence ID" value="SFQ00688.1"/>
    <property type="molecule type" value="Genomic_DNA"/>
</dbReference>
<dbReference type="Pfam" id="PF10067">
    <property type="entry name" value="DUF2306"/>
    <property type="match status" value="1"/>
</dbReference>
<dbReference type="Proteomes" id="UP000243106">
    <property type="component" value="Unassembled WGS sequence"/>
</dbReference>
<keyword evidence="3" id="KW-1185">Reference proteome</keyword>
<gene>
    <name evidence="2" type="ORF">SAMN05421853_101250</name>
</gene>
<evidence type="ECO:0000313" key="2">
    <source>
        <dbReference type="EMBL" id="SFQ00688.1"/>
    </source>
</evidence>
<reference evidence="3" key="1">
    <citation type="submission" date="2016-10" db="EMBL/GenBank/DDBJ databases">
        <authorList>
            <person name="Varghese N."/>
            <person name="Submissions S."/>
        </authorList>
    </citation>
    <scope>NUCLEOTIDE SEQUENCE [LARGE SCALE GENOMIC DNA]</scope>
    <source>
        <strain evidence="3">JCM 10271</strain>
    </source>
</reference>
<feature type="transmembrane region" description="Helical" evidence="1">
    <location>
        <begin position="12"/>
        <end position="33"/>
    </location>
</feature>
<keyword evidence="1" id="KW-0472">Membrane</keyword>
<dbReference type="STRING" id="93684.SAMN05421853_101250"/>
<proteinExistence type="predicted"/>
<evidence type="ECO:0000313" key="3">
    <source>
        <dbReference type="Proteomes" id="UP000243106"/>
    </source>
</evidence>
<keyword evidence="1" id="KW-1133">Transmembrane helix</keyword>
<feature type="transmembrane region" description="Helical" evidence="1">
    <location>
        <begin position="101"/>
        <end position="120"/>
    </location>
</feature>
<organism evidence="2 3">
    <name type="scientific">Roseivivax halotolerans</name>
    <dbReference type="NCBI Taxonomy" id="93684"/>
    <lineage>
        <taxon>Bacteria</taxon>
        <taxon>Pseudomonadati</taxon>
        <taxon>Pseudomonadota</taxon>
        <taxon>Alphaproteobacteria</taxon>
        <taxon>Rhodobacterales</taxon>
        <taxon>Roseobacteraceae</taxon>
        <taxon>Roseivivax</taxon>
    </lineage>
</organism>
<accession>A0A1I5UZP7</accession>
<evidence type="ECO:0000256" key="1">
    <source>
        <dbReference type="SAM" id="Phobius"/>
    </source>
</evidence>
<feature type="transmembrane region" description="Helical" evidence="1">
    <location>
        <begin position="67"/>
        <end position="89"/>
    </location>
</feature>
<dbReference type="AlphaFoldDB" id="A0A1I5UZP7"/>
<protein>
    <submittedName>
        <fullName evidence="2">Uncharacterized membrane protein</fullName>
    </submittedName>
</protein>
<name>A0A1I5UZP7_9RHOB</name>
<feature type="transmembrane region" description="Helical" evidence="1">
    <location>
        <begin position="42"/>
        <end position="61"/>
    </location>
</feature>
<keyword evidence="1" id="KW-0812">Transmembrane</keyword>
<sequence length="132" mass="14283">MNFAPLWADGPVISVHALAALAAFAIGASQFAMRKGTARHRFVGWVWVSLMAVVALSSFWIHEFRVFGPFSPIHILSILTLATLVYAVRSARAGRIAAHKSAMTFLFLLAIMLTGAFTLLPGRTMHAVLFGG</sequence>